<feature type="non-terminal residue" evidence="1">
    <location>
        <position position="111"/>
    </location>
</feature>
<reference evidence="1" key="1">
    <citation type="submission" date="2022-07" db="EMBL/GenBank/DDBJ databases">
        <title>Phylogenomic reconstructions and comparative analyses of Kickxellomycotina fungi.</title>
        <authorList>
            <person name="Reynolds N.K."/>
            <person name="Stajich J.E."/>
            <person name="Barry K."/>
            <person name="Grigoriev I.V."/>
            <person name="Crous P."/>
            <person name="Smith M.E."/>
        </authorList>
    </citation>
    <scope>NUCLEOTIDE SEQUENCE</scope>
    <source>
        <strain evidence="1">BCRC 34191</strain>
    </source>
</reference>
<proteinExistence type="predicted"/>
<keyword evidence="2" id="KW-1185">Reference proteome</keyword>
<dbReference type="EMBL" id="JANBUK010001112">
    <property type="protein sequence ID" value="KAJ2785723.1"/>
    <property type="molecule type" value="Genomic_DNA"/>
</dbReference>
<dbReference type="Proteomes" id="UP001140066">
    <property type="component" value="Unassembled WGS sequence"/>
</dbReference>
<organism evidence="1 2">
    <name type="scientific">Coemansia linderi</name>
    <dbReference type="NCBI Taxonomy" id="2663919"/>
    <lineage>
        <taxon>Eukaryota</taxon>
        <taxon>Fungi</taxon>
        <taxon>Fungi incertae sedis</taxon>
        <taxon>Zoopagomycota</taxon>
        <taxon>Kickxellomycotina</taxon>
        <taxon>Kickxellomycetes</taxon>
        <taxon>Kickxellales</taxon>
        <taxon>Kickxellaceae</taxon>
        <taxon>Coemansia</taxon>
    </lineage>
</organism>
<sequence>MQLQGTAEHWLTLTYPDPATIPTFNILSEVLKGRFTNAMVLDKISTELDNLKQAGSITNYANQLQILAAHLQLDSNEKLCHKFARSLQTNGCIQLAMHGPPTLAESIRLAI</sequence>
<accession>A0ACC1KC27</accession>
<evidence type="ECO:0000313" key="2">
    <source>
        <dbReference type="Proteomes" id="UP001140066"/>
    </source>
</evidence>
<protein>
    <submittedName>
        <fullName evidence="1">Uncharacterized protein</fullName>
    </submittedName>
</protein>
<name>A0ACC1KC27_9FUNG</name>
<gene>
    <name evidence="1" type="ORF">GGI18_003326</name>
</gene>
<evidence type="ECO:0000313" key="1">
    <source>
        <dbReference type="EMBL" id="KAJ2785723.1"/>
    </source>
</evidence>
<comment type="caution">
    <text evidence="1">The sequence shown here is derived from an EMBL/GenBank/DDBJ whole genome shotgun (WGS) entry which is preliminary data.</text>
</comment>